<evidence type="ECO:0000259" key="11">
    <source>
        <dbReference type="PROSITE" id="PS50924"/>
    </source>
</evidence>
<dbReference type="SUPFAM" id="SSF55785">
    <property type="entry name" value="PYP-like sensor domain (PAS domain)"/>
    <property type="match status" value="1"/>
</dbReference>
<evidence type="ECO:0000256" key="1">
    <source>
        <dbReference type="ARBA" id="ARBA00000085"/>
    </source>
</evidence>
<dbReference type="InterPro" id="IPR003594">
    <property type="entry name" value="HATPase_dom"/>
</dbReference>
<evidence type="ECO:0000256" key="7">
    <source>
        <dbReference type="SAM" id="MobiDB-lite"/>
    </source>
</evidence>
<dbReference type="Gene3D" id="1.10.287.130">
    <property type="match status" value="1"/>
</dbReference>
<keyword evidence="12" id="KW-0067">ATP-binding</keyword>
<evidence type="ECO:0000256" key="5">
    <source>
        <dbReference type="PROSITE-ProRule" id="PRU00244"/>
    </source>
</evidence>
<feature type="transmembrane region" description="Helical" evidence="5">
    <location>
        <begin position="52"/>
        <end position="75"/>
    </location>
</feature>
<keyword evidence="13" id="KW-1185">Reference proteome</keyword>
<dbReference type="PRINTS" id="PR00344">
    <property type="entry name" value="BCTRLSENSOR"/>
</dbReference>
<evidence type="ECO:0000259" key="9">
    <source>
        <dbReference type="PROSITE" id="PS50110"/>
    </source>
</evidence>
<feature type="domain" description="Histidine kinase" evidence="8">
    <location>
        <begin position="451"/>
        <end position="669"/>
    </location>
</feature>
<comment type="caution">
    <text evidence="12">The sequence shown here is derived from an EMBL/GenBank/DDBJ whole genome shotgun (WGS) entry which is preliminary data.</text>
</comment>
<dbReference type="Pfam" id="PF02518">
    <property type="entry name" value="HATPase_c"/>
    <property type="match status" value="1"/>
</dbReference>
<sequence>MHGNLHELGEVLGGHHDPALVALSVGIAILASFTALDLAGRVRAAHGWGVRLWTGAAAVAMGGGIWAMHFVAMLAFTLPVPITFDPWLTLFSLVLPIIVTGFGFGLVRRGAGRTRWVVSAGIVVGISIATMHYTGMAAMHSGAVLHYDPVLVAVSLLVAVVAATVALWLSLHETAPAPKLGAAVVMGLAVAGMHYTAMAAATWVLPAGHGRPDGATGLEQASLALGVGSTTALILFLSLLAALFDRRFSALAQREAAVALRESEARAAMLSAERAAAEAALRVGETRLHIALEAAGLGTWEVDFATGQVQWDETMGALLGLPPAARESAARRWQDFVHSEDLSPLRAALRPAMKEGGPFVAEFRVRRQDGVERVMALRAAQLPPTRMVGVCQDVTQARAAQAVLERDRQELERLVEERTAALLQVARQRRRAEEEARQAEKLAALGHLTGAVAHDFNNLLQVVTSGAALLRQPSIAGAKREAILDGMIQAGRSARDLTGRLLAFARRQALHPEVVDVAERLSGMSELLRRTLGSGIEVRTSIEPDLWLAKVDPGQLEVAILNLAVNGRDAMPDGGVVTIEARNATLDKEGERPAGEYVCIVVRDTGQGIPQHLLDRVLEPFFTTKPTGYGTGLGLPQVLGFVRQSGGDLSIRSEVGEGTAVSLVLPRALEEAAAARPVSAAPNSARRGTILVVEDNVEVGTLAVSLLEERGYITRHVRSAEEALSLLRSGMMPDVVFSDVVMPGGVGGMELARIARESWPSLPVLLTTGYSEQLSRTSPPDGVEILPKPYQPEELSAALDRALRRKEPEAA</sequence>
<protein>
    <recommendedName>
        <fullName evidence="2">histidine kinase</fullName>
        <ecNumber evidence="2">2.7.13.3</ecNumber>
    </recommendedName>
</protein>
<dbReference type="InterPro" id="IPR001789">
    <property type="entry name" value="Sig_transdc_resp-reg_receiver"/>
</dbReference>
<dbReference type="PROSITE" id="PS50109">
    <property type="entry name" value="HIS_KIN"/>
    <property type="match status" value="1"/>
</dbReference>
<dbReference type="PROSITE" id="PS50924">
    <property type="entry name" value="MHYT"/>
    <property type="match status" value="1"/>
</dbReference>
<feature type="transmembrane region" description="Helical" evidence="5">
    <location>
        <begin position="183"/>
        <end position="203"/>
    </location>
</feature>
<evidence type="ECO:0000256" key="6">
    <source>
        <dbReference type="SAM" id="Coils"/>
    </source>
</evidence>
<name>A0ABT3NS15_9PROT</name>
<keyword evidence="6" id="KW-0175">Coiled coil</keyword>
<dbReference type="PANTHER" id="PTHR43065:SF49">
    <property type="entry name" value="HISTIDINE KINASE"/>
    <property type="match status" value="1"/>
</dbReference>
<proteinExistence type="predicted"/>
<feature type="domain" description="PAS" evidence="10">
    <location>
        <begin position="284"/>
        <end position="356"/>
    </location>
</feature>
<feature type="modified residue" description="4-aspartylphosphate" evidence="4">
    <location>
        <position position="739"/>
    </location>
</feature>
<dbReference type="Proteomes" id="UP001526430">
    <property type="component" value="Unassembled WGS sequence"/>
</dbReference>
<evidence type="ECO:0000256" key="3">
    <source>
        <dbReference type="ARBA" id="ARBA00022553"/>
    </source>
</evidence>
<dbReference type="InterPro" id="IPR036097">
    <property type="entry name" value="HisK_dim/P_sf"/>
</dbReference>
<keyword evidence="5" id="KW-0472">Membrane</keyword>
<evidence type="ECO:0000259" key="8">
    <source>
        <dbReference type="PROSITE" id="PS50109"/>
    </source>
</evidence>
<dbReference type="InterPro" id="IPR005467">
    <property type="entry name" value="His_kinase_dom"/>
</dbReference>
<feature type="domain" description="MHYT" evidence="11">
    <location>
        <begin position="16"/>
        <end position="204"/>
    </location>
</feature>
<dbReference type="SUPFAM" id="SSF47384">
    <property type="entry name" value="Homodimeric domain of signal transducing histidine kinase"/>
    <property type="match status" value="1"/>
</dbReference>
<dbReference type="PROSITE" id="PS50112">
    <property type="entry name" value="PAS"/>
    <property type="match status" value="1"/>
</dbReference>
<dbReference type="EMBL" id="JAPFQI010000001">
    <property type="protein sequence ID" value="MCW8084958.1"/>
    <property type="molecule type" value="Genomic_DNA"/>
</dbReference>
<feature type="transmembrane region" description="Helical" evidence="5">
    <location>
        <begin position="116"/>
        <end position="138"/>
    </location>
</feature>
<accession>A0ABT3NS15</accession>
<dbReference type="GO" id="GO:0005524">
    <property type="term" value="F:ATP binding"/>
    <property type="evidence" value="ECO:0007669"/>
    <property type="project" value="UniProtKB-KW"/>
</dbReference>
<keyword evidence="5" id="KW-1133">Transmembrane helix</keyword>
<keyword evidence="5" id="KW-0812">Transmembrane</keyword>
<dbReference type="InterPro" id="IPR011006">
    <property type="entry name" value="CheY-like_superfamily"/>
</dbReference>
<dbReference type="Pfam" id="PF00072">
    <property type="entry name" value="Response_reg"/>
    <property type="match status" value="1"/>
</dbReference>
<feature type="transmembrane region" description="Helical" evidence="5">
    <location>
        <begin position="150"/>
        <end position="171"/>
    </location>
</feature>
<evidence type="ECO:0000313" key="12">
    <source>
        <dbReference type="EMBL" id="MCW8084958.1"/>
    </source>
</evidence>
<dbReference type="RefSeq" id="WP_301588756.1">
    <property type="nucleotide sequence ID" value="NZ_JAPFQI010000001.1"/>
</dbReference>
<keyword evidence="3 4" id="KW-0597">Phosphoprotein</keyword>
<feature type="transmembrane region" description="Helical" evidence="5">
    <location>
        <begin position="20"/>
        <end position="40"/>
    </location>
</feature>
<dbReference type="EC" id="2.7.13.3" evidence="2"/>
<dbReference type="SMART" id="SM00448">
    <property type="entry name" value="REC"/>
    <property type="match status" value="1"/>
</dbReference>
<dbReference type="PANTHER" id="PTHR43065">
    <property type="entry name" value="SENSOR HISTIDINE KINASE"/>
    <property type="match status" value="1"/>
</dbReference>
<gene>
    <name evidence="12" type="ORF">OF850_04915</name>
</gene>
<evidence type="ECO:0000256" key="4">
    <source>
        <dbReference type="PROSITE-ProRule" id="PRU00169"/>
    </source>
</evidence>
<evidence type="ECO:0000313" key="13">
    <source>
        <dbReference type="Proteomes" id="UP001526430"/>
    </source>
</evidence>
<dbReference type="SUPFAM" id="SSF52172">
    <property type="entry name" value="CheY-like"/>
    <property type="match status" value="1"/>
</dbReference>
<dbReference type="SUPFAM" id="SSF55874">
    <property type="entry name" value="ATPase domain of HSP90 chaperone/DNA topoisomerase II/histidine kinase"/>
    <property type="match status" value="1"/>
</dbReference>
<comment type="catalytic activity">
    <reaction evidence="1">
        <text>ATP + protein L-histidine = ADP + protein N-phospho-L-histidine.</text>
        <dbReference type="EC" id="2.7.13.3"/>
    </reaction>
</comment>
<dbReference type="Pfam" id="PF03707">
    <property type="entry name" value="MHYT"/>
    <property type="match status" value="2"/>
</dbReference>
<dbReference type="PROSITE" id="PS50110">
    <property type="entry name" value="RESPONSE_REGULATORY"/>
    <property type="match status" value="1"/>
</dbReference>
<feature type="region of interest" description="Disordered" evidence="7">
    <location>
        <begin position="771"/>
        <end position="791"/>
    </location>
</feature>
<dbReference type="SMART" id="SM00388">
    <property type="entry name" value="HisKA"/>
    <property type="match status" value="1"/>
</dbReference>
<dbReference type="InterPro" id="IPR035965">
    <property type="entry name" value="PAS-like_dom_sf"/>
</dbReference>
<feature type="coiled-coil region" evidence="6">
    <location>
        <begin position="394"/>
        <end position="445"/>
    </location>
</feature>
<keyword evidence="12" id="KW-0547">Nucleotide-binding</keyword>
<dbReference type="Gene3D" id="3.40.50.2300">
    <property type="match status" value="1"/>
</dbReference>
<feature type="domain" description="Response regulatory" evidence="9">
    <location>
        <begin position="689"/>
        <end position="803"/>
    </location>
</feature>
<dbReference type="Gene3D" id="3.30.450.20">
    <property type="entry name" value="PAS domain"/>
    <property type="match status" value="1"/>
</dbReference>
<dbReference type="InterPro" id="IPR036890">
    <property type="entry name" value="HATPase_C_sf"/>
</dbReference>
<dbReference type="InterPro" id="IPR013655">
    <property type="entry name" value="PAS_fold_3"/>
</dbReference>
<dbReference type="SMART" id="SM00387">
    <property type="entry name" value="HATPase_c"/>
    <property type="match status" value="1"/>
</dbReference>
<feature type="transmembrane region" description="Helical" evidence="5">
    <location>
        <begin position="87"/>
        <end position="107"/>
    </location>
</feature>
<organism evidence="12 13">
    <name type="scientific">Sabulicella glaciei</name>
    <dbReference type="NCBI Taxonomy" id="2984948"/>
    <lineage>
        <taxon>Bacteria</taxon>
        <taxon>Pseudomonadati</taxon>
        <taxon>Pseudomonadota</taxon>
        <taxon>Alphaproteobacteria</taxon>
        <taxon>Acetobacterales</taxon>
        <taxon>Acetobacteraceae</taxon>
        <taxon>Sabulicella</taxon>
    </lineage>
</organism>
<dbReference type="InterPro" id="IPR003661">
    <property type="entry name" value="HisK_dim/P_dom"/>
</dbReference>
<dbReference type="Gene3D" id="3.30.565.10">
    <property type="entry name" value="Histidine kinase-like ATPase, C-terminal domain"/>
    <property type="match status" value="1"/>
</dbReference>
<dbReference type="SMART" id="SM00091">
    <property type="entry name" value="PAS"/>
    <property type="match status" value="1"/>
</dbReference>
<dbReference type="InterPro" id="IPR005330">
    <property type="entry name" value="MHYT_dom"/>
</dbReference>
<dbReference type="InterPro" id="IPR000014">
    <property type="entry name" value="PAS"/>
</dbReference>
<evidence type="ECO:0000259" key="10">
    <source>
        <dbReference type="PROSITE" id="PS50112"/>
    </source>
</evidence>
<feature type="transmembrane region" description="Helical" evidence="5">
    <location>
        <begin position="223"/>
        <end position="244"/>
    </location>
</feature>
<reference evidence="12 13" key="1">
    <citation type="submission" date="2022-10" db="EMBL/GenBank/DDBJ databases">
        <title>Roseococcus glaciei nov., sp. nov., isolated from glacier.</title>
        <authorList>
            <person name="Liu Q."/>
            <person name="Xin Y.-H."/>
        </authorList>
    </citation>
    <scope>NUCLEOTIDE SEQUENCE [LARGE SCALE GENOMIC DNA]</scope>
    <source>
        <strain evidence="12 13">MDT2-1-1</strain>
    </source>
</reference>
<dbReference type="InterPro" id="IPR004358">
    <property type="entry name" value="Sig_transdc_His_kin-like_C"/>
</dbReference>
<dbReference type="CDD" id="cd00130">
    <property type="entry name" value="PAS"/>
    <property type="match status" value="1"/>
</dbReference>
<dbReference type="Pfam" id="PF08447">
    <property type="entry name" value="PAS_3"/>
    <property type="match status" value="1"/>
</dbReference>
<evidence type="ECO:0000256" key="2">
    <source>
        <dbReference type="ARBA" id="ARBA00012438"/>
    </source>
</evidence>